<dbReference type="RefSeq" id="XP_018652703.1">
    <property type="nucleotide sequence ID" value="XM_018797685.1"/>
</dbReference>
<dbReference type="ExpressionAtlas" id="G4VK93">
    <property type="expression patterns" value="baseline and differential"/>
</dbReference>
<dbReference type="SUPFAM" id="SSF53335">
    <property type="entry name" value="S-adenosyl-L-methionine-dependent methyltransferases"/>
    <property type="match status" value="1"/>
</dbReference>
<protein>
    <recommendedName>
        <fullName evidence="1">mRNA m(6)A methyltransferase</fullName>
        <ecNumber evidence="1">2.1.1.348</ecNumber>
    </recommendedName>
</protein>
<comment type="similarity">
    <text evidence="6">Belongs to the MT-A70-like family.</text>
</comment>
<keyword evidence="2" id="KW-0489">Methyltransferase</keyword>
<reference evidence="9" key="2">
    <citation type="submission" date="2018-12" db="UniProtKB">
        <authorList>
            <consortium name="WormBaseParasite"/>
        </authorList>
    </citation>
    <scope>IDENTIFICATION</scope>
    <source>
        <strain evidence="9">Puerto Rican</strain>
    </source>
</reference>
<dbReference type="WBParaSite" id="Smp_146300.1">
    <property type="protein sequence ID" value="Smp_146300.1"/>
    <property type="gene ID" value="Smp_146300"/>
</dbReference>
<dbReference type="InParanoid" id="G4VK93"/>
<dbReference type="FunCoup" id="G4VK93">
    <property type="interactions" value="1318"/>
</dbReference>
<sequence>MSHNPAPTPVTIENSALDSVEAAKAKQNSLRERLAARRQLLASVTHSTKTSSSSALLTNNSSTGFGSINRPFNVNQPTVSVIENALKRKLSDNNITSVSSDTLSVYSQSNITSLSGLLNPSSNNCDHIGKCSCDKSQNASNVDAKQSDHSYNLLDKSSDVEKSTPKQSSIQQLKTSEAIPIDCEQKPNFSNIKRQCENNESISDRNKRLINDKCNHHQYTIKETNHEIEFDLENLLGAETTREKESKRIREEVMELLNRQSTKERFLTERFRTQGGSQVQQFCSYGTRTECSKVKARTGDKKRCTKLHFRKIIHPHTDESLGDCSFLNTCFHVDTCKYVHYTIDYTDSVNQQLDGGVANRNVLNNNKNRQTDNSSTTNIVSSSSSSVSSSQINTSSINSIDDGVRGGGGAVKDNGTSLILYPPQWINCDIRLINMSILGKFAVIMADPPWDIHMELPYGTMSDDEMRRLDIPCLQDDGYIFLWVTGRAMELGRECLRLWGYERVDEVIWVKTNQLQRLIRTGRTGHWLNHGKEHCLVGVKGNPKGVNRGLDCDIIVSEVRETSHKPDEIYGIIERLSPGTRKLELFGRPHNLQPNWITLGNQLDGTYLVDPAVVERFKKHYPNGLDIKVK</sequence>
<dbReference type="CTD" id="8350487"/>
<dbReference type="InterPro" id="IPR007757">
    <property type="entry name" value="MT-A70-like"/>
</dbReference>
<comment type="catalytic activity">
    <reaction evidence="5">
        <text>an adenosine in mRNA + S-adenosyl-L-methionine = an N(6)-methyladenosine in mRNA + S-adenosyl-L-homocysteine + H(+)</text>
        <dbReference type="Rhea" id="RHEA:55584"/>
        <dbReference type="Rhea" id="RHEA-COMP:12414"/>
        <dbReference type="Rhea" id="RHEA-COMP:12417"/>
        <dbReference type="ChEBI" id="CHEBI:15378"/>
        <dbReference type="ChEBI" id="CHEBI:57856"/>
        <dbReference type="ChEBI" id="CHEBI:59789"/>
        <dbReference type="ChEBI" id="CHEBI:74411"/>
        <dbReference type="ChEBI" id="CHEBI:74449"/>
        <dbReference type="EC" id="2.1.1.348"/>
    </reaction>
</comment>
<evidence type="ECO:0000256" key="1">
    <source>
        <dbReference type="ARBA" id="ARBA00012160"/>
    </source>
</evidence>
<dbReference type="OrthoDB" id="10262526at2759"/>
<dbReference type="GO" id="GO:0001734">
    <property type="term" value="F:mRNA m(6)A methyltransferase activity"/>
    <property type="evidence" value="ECO:0007669"/>
    <property type="project" value="UniProtKB-EC"/>
</dbReference>
<keyword evidence="8" id="KW-1185">Reference proteome</keyword>
<dbReference type="GO" id="GO:0005634">
    <property type="term" value="C:nucleus"/>
    <property type="evidence" value="ECO:0007669"/>
    <property type="project" value="InterPro"/>
</dbReference>
<keyword evidence="4" id="KW-0949">S-adenosyl-L-methionine</keyword>
<evidence type="ECO:0000256" key="2">
    <source>
        <dbReference type="ARBA" id="ARBA00022603"/>
    </source>
</evidence>
<evidence type="ECO:0000256" key="7">
    <source>
        <dbReference type="SAM" id="MobiDB-lite"/>
    </source>
</evidence>
<dbReference type="PhylomeDB" id="G4VK93"/>
<evidence type="ECO:0000313" key="9">
    <source>
        <dbReference type="WBParaSite" id="Smp_146300.1"/>
    </source>
</evidence>
<reference evidence="8" key="1">
    <citation type="journal article" date="2012" name="PLoS Negl. Trop. Dis.">
        <title>A systematically improved high quality genome and transcriptome of the human blood fluke Schistosoma mansoni.</title>
        <authorList>
            <person name="Protasio A.V."/>
            <person name="Tsai I.J."/>
            <person name="Babbage A."/>
            <person name="Nichol S."/>
            <person name="Hunt M."/>
            <person name="Aslett M.A."/>
            <person name="De Silva N."/>
            <person name="Velarde G.S."/>
            <person name="Anderson T.J."/>
            <person name="Clark R.C."/>
            <person name="Davidson C."/>
            <person name="Dillon G.P."/>
            <person name="Holroyd N.E."/>
            <person name="LoVerde P.T."/>
            <person name="Lloyd C."/>
            <person name="McQuillan J."/>
            <person name="Oliveira G."/>
            <person name="Otto T.D."/>
            <person name="Parker-Manuel S.J."/>
            <person name="Quail M.A."/>
            <person name="Wilson R.A."/>
            <person name="Zerlotini A."/>
            <person name="Dunne D.W."/>
            <person name="Berriman M."/>
        </authorList>
    </citation>
    <scope>NUCLEOTIDE SEQUENCE [LARGE SCALE GENOMIC DNA]</scope>
    <source>
        <strain evidence="8">Puerto Rican</strain>
    </source>
</reference>
<dbReference type="STRING" id="6183.G4VK93"/>
<evidence type="ECO:0000256" key="4">
    <source>
        <dbReference type="ARBA" id="ARBA00022691"/>
    </source>
</evidence>
<dbReference type="GeneID" id="8350487"/>
<dbReference type="AlphaFoldDB" id="G4VK93"/>
<dbReference type="GO" id="GO:0036396">
    <property type="term" value="C:RNA N6-methyladenosine methyltransferase complex"/>
    <property type="evidence" value="ECO:0007669"/>
    <property type="project" value="TreeGrafter"/>
</dbReference>
<accession>G4VK93</accession>
<proteinExistence type="inferred from homology"/>
<dbReference type="PANTHER" id="PTHR12829:SF7">
    <property type="entry name" value="N6-ADENOSINE-METHYLTRANSFERASE CATALYTIC SUBUNIT"/>
    <property type="match status" value="1"/>
</dbReference>
<dbReference type="InterPro" id="IPR025848">
    <property type="entry name" value="MT-A70"/>
</dbReference>
<dbReference type="PANTHER" id="PTHR12829">
    <property type="entry name" value="N6-ADENOSINE-METHYLTRANSFERASE"/>
    <property type="match status" value="1"/>
</dbReference>
<evidence type="ECO:0000256" key="3">
    <source>
        <dbReference type="ARBA" id="ARBA00022679"/>
    </source>
</evidence>
<dbReference type="KEGG" id="smm:Smp_146300"/>
<dbReference type="GO" id="GO:0001510">
    <property type="term" value="P:RNA methylation"/>
    <property type="evidence" value="ECO:0007669"/>
    <property type="project" value="InterPro"/>
</dbReference>
<evidence type="ECO:0000256" key="6">
    <source>
        <dbReference type="PROSITE-ProRule" id="PRU00489"/>
    </source>
</evidence>
<dbReference type="PROSITE" id="PS51563">
    <property type="entry name" value="SAM_MTA70L_1"/>
    <property type="match status" value="1"/>
</dbReference>
<feature type="region of interest" description="Disordered" evidence="7">
    <location>
        <begin position="142"/>
        <end position="167"/>
    </location>
</feature>
<keyword evidence="3" id="KW-0808">Transferase</keyword>
<dbReference type="eggNOG" id="KOG2098">
    <property type="taxonomic scope" value="Eukaryota"/>
</dbReference>
<dbReference type="Proteomes" id="UP000008854">
    <property type="component" value="Unassembled WGS sequence"/>
</dbReference>
<evidence type="ECO:0000256" key="5">
    <source>
        <dbReference type="ARBA" id="ARBA00048957"/>
    </source>
</evidence>
<dbReference type="HOGENOM" id="CLU_018702_4_0_1"/>
<feature type="region of interest" description="Disordered" evidence="7">
    <location>
        <begin position="360"/>
        <end position="400"/>
    </location>
</feature>
<evidence type="ECO:0000313" key="8">
    <source>
        <dbReference type="Proteomes" id="UP000008854"/>
    </source>
</evidence>
<name>G4VK93_SCHMA</name>
<dbReference type="InterPro" id="IPR029063">
    <property type="entry name" value="SAM-dependent_MTases_sf"/>
</dbReference>
<dbReference type="PROSITE" id="PS51143">
    <property type="entry name" value="MT_A70"/>
    <property type="match status" value="1"/>
</dbReference>
<dbReference type="Pfam" id="PF05063">
    <property type="entry name" value="MT-A70"/>
    <property type="match status" value="1"/>
</dbReference>
<dbReference type="EC" id="2.1.1.348" evidence="1"/>
<organism evidence="8 9">
    <name type="scientific">Schistosoma mansoni</name>
    <name type="common">Blood fluke</name>
    <dbReference type="NCBI Taxonomy" id="6183"/>
    <lineage>
        <taxon>Eukaryota</taxon>
        <taxon>Metazoa</taxon>
        <taxon>Spiralia</taxon>
        <taxon>Lophotrochozoa</taxon>
        <taxon>Platyhelminthes</taxon>
        <taxon>Trematoda</taxon>
        <taxon>Digenea</taxon>
        <taxon>Strigeidida</taxon>
        <taxon>Schistosomatoidea</taxon>
        <taxon>Schistosomatidae</taxon>
        <taxon>Schistosoma</taxon>
    </lineage>
</organism>